<gene>
    <name evidence="2" type="ORF">BN2476_830029</name>
</gene>
<organism evidence="2 3">
    <name type="scientific">Paraburkholderia piptadeniae</name>
    <dbReference type="NCBI Taxonomy" id="1701573"/>
    <lineage>
        <taxon>Bacteria</taxon>
        <taxon>Pseudomonadati</taxon>
        <taxon>Pseudomonadota</taxon>
        <taxon>Betaproteobacteria</taxon>
        <taxon>Burkholderiales</taxon>
        <taxon>Burkholderiaceae</taxon>
        <taxon>Paraburkholderia</taxon>
    </lineage>
</organism>
<reference evidence="2" key="1">
    <citation type="submission" date="2016-12" db="EMBL/GenBank/DDBJ databases">
        <authorList>
            <person name="Moulin L."/>
        </authorList>
    </citation>
    <scope>NUCLEOTIDE SEQUENCE [LARGE SCALE GENOMIC DNA]</scope>
    <source>
        <strain evidence="2">STM 7183</strain>
    </source>
</reference>
<dbReference type="AlphaFoldDB" id="A0A1N7SSW8"/>
<evidence type="ECO:0000313" key="3">
    <source>
        <dbReference type="Proteomes" id="UP000195569"/>
    </source>
</evidence>
<protein>
    <submittedName>
        <fullName evidence="2">Uncharacterized protein</fullName>
    </submittedName>
</protein>
<comment type="caution">
    <text evidence="2">The sequence shown here is derived from an EMBL/GenBank/DDBJ whole genome shotgun (WGS) entry which is preliminary data.</text>
</comment>
<sequence>MLKFAALLAACLIAIPAHADTLRDVEQHDLPTHKAWGQFHDTLDVVEDAQRGVVCYVARQSDSHALQLQCVKVKP</sequence>
<proteinExistence type="predicted"/>
<dbReference type="Proteomes" id="UP000195569">
    <property type="component" value="Unassembled WGS sequence"/>
</dbReference>
<dbReference type="EMBL" id="CYGY02000083">
    <property type="protein sequence ID" value="SIT50458.1"/>
    <property type="molecule type" value="Genomic_DNA"/>
</dbReference>
<keyword evidence="3" id="KW-1185">Reference proteome</keyword>
<accession>A0A1N7SSW8</accession>
<evidence type="ECO:0000313" key="2">
    <source>
        <dbReference type="EMBL" id="SIT50458.1"/>
    </source>
</evidence>
<name>A0A1N7SSW8_9BURK</name>
<feature type="signal peptide" evidence="1">
    <location>
        <begin position="1"/>
        <end position="19"/>
    </location>
</feature>
<dbReference type="RefSeq" id="WP_087739156.1">
    <property type="nucleotide sequence ID" value="NZ_CYGY02000083.1"/>
</dbReference>
<keyword evidence="1" id="KW-0732">Signal</keyword>
<feature type="chain" id="PRO_5012094391" evidence="1">
    <location>
        <begin position="20"/>
        <end position="75"/>
    </location>
</feature>
<evidence type="ECO:0000256" key="1">
    <source>
        <dbReference type="SAM" id="SignalP"/>
    </source>
</evidence>